<dbReference type="EMBL" id="CP054160">
    <property type="protein sequence ID" value="QKJ60467.1"/>
    <property type="molecule type" value="Genomic_DNA"/>
</dbReference>
<keyword evidence="2" id="KW-0808">Transferase</keyword>
<evidence type="ECO:0000313" key="3">
    <source>
        <dbReference type="Proteomes" id="UP000503464"/>
    </source>
</evidence>
<dbReference type="PROSITE" id="PS50878">
    <property type="entry name" value="RT_POL"/>
    <property type="match status" value="1"/>
</dbReference>
<evidence type="ECO:0000259" key="1">
    <source>
        <dbReference type="PROSITE" id="PS50878"/>
    </source>
</evidence>
<name>A0AAE7JV09_SERFO</name>
<dbReference type="Proteomes" id="UP000503464">
    <property type="component" value="Chromosome"/>
</dbReference>
<reference evidence="3" key="1">
    <citation type="submission" date="2020-03" db="EMBL/GenBank/DDBJ databases">
        <title>Genome sequences of seven Enterobacteriaceae strains isolated from Canadian wastewater treatment facilities.</title>
        <authorList>
            <person name="Huang H."/>
            <person name="Chmara J.T."/>
            <person name="Duceppe M.-O."/>
        </authorList>
    </citation>
    <scope>NUCLEOTIDE SEQUENCE [LARGE SCALE GENOMIC DNA]</scope>
    <source>
        <strain evidence="3">Biosolid 3</strain>
    </source>
</reference>
<dbReference type="SUPFAM" id="SSF56672">
    <property type="entry name" value="DNA/RNA polymerases"/>
    <property type="match status" value="1"/>
</dbReference>
<accession>A0AAE7JV09</accession>
<proteinExistence type="predicted"/>
<sequence>MNEDRPRHIIERLAWEQAYRWLTHQRRHAPANADIWHLRFHWQTRKERLWQQVSNGDYRLMPMQRIDTQHTAVVMWSSSDALVLKWLTLCIMPYLPRHPACRHLKNHGGVSGSLTRVRSAVLSNEYRYVFRTDIRGYYAHFSKSRLLAWLFTRIEHPVYRDLLTQYVHYSVEWGGEFFTPTSGIARACSLSPLLGGCYLYHVDEAMSGLQHLLYERYMDDFLLLSPTRWPLRRAIARLNGFLADDGFEKHPDKTQIGRIANGYSWLGRWFTNSTECVMTTTEVVKKSACRC</sequence>
<dbReference type="GO" id="GO:0003964">
    <property type="term" value="F:RNA-directed DNA polymerase activity"/>
    <property type="evidence" value="ECO:0007669"/>
    <property type="project" value="UniProtKB-KW"/>
</dbReference>
<feature type="domain" description="Reverse transcriptase" evidence="1">
    <location>
        <begin position="1"/>
        <end position="270"/>
    </location>
</feature>
<keyword evidence="2" id="KW-0695">RNA-directed DNA polymerase</keyword>
<dbReference type="Pfam" id="PF00078">
    <property type="entry name" value="RVT_1"/>
    <property type="match status" value="1"/>
</dbReference>
<dbReference type="AlphaFoldDB" id="A0AAE7JV09"/>
<dbReference type="InterPro" id="IPR000477">
    <property type="entry name" value="RT_dom"/>
</dbReference>
<gene>
    <name evidence="2" type="ORF">G9399_21980</name>
</gene>
<dbReference type="RefSeq" id="WP_173409815.1">
    <property type="nucleotide sequence ID" value="NZ_CP054160.3"/>
</dbReference>
<evidence type="ECO:0000313" key="2">
    <source>
        <dbReference type="EMBL" id="QKJ60467.1"/>
    </source>
</evidence>
<keyword evidence="2" id="KW-0548">Nucleotidyltransferase</keyword>
<organism evidence="2 3">
    <name type="scientific">Serratia fonticola</name>
    <dbReference type="NCBI Taxonomy" id="47917"/>
    <lineage>
        <taxon>Bacteria</taxon>
        <taxon>Pseudomonadati</taxon>
        <taxon>Pseudomonadota</taxon>
        <taxon>Gammaproteobacteria</taxon>
        <taxon>Enterobacterales</taxon>
        <taxon>Yersiniaceae</taxon>
        <taxon>Serratia</taxon>
    </lineage>
</organism>
<dbReference type="InterPro" id="IPR043502">
    <property type="entry name" value="DNA/RNA_pol_sf"/>
</dbReference>
<protein>
    <submittedName>
        <fullName evidence="2">Reverse transcriptase domain-containing protein</fullName>
    </submittedName>
</protein>